<evidence type="ECO:0000256" key="2">
    <source>
        <dbReference type="PIRSR" id="PIRSR036289-50"/>
    </source>
</evidence>
<dbReference type="InterPro" id="IPR008928">
    <property type="entry name" value="6-hairpin_glycosidase_sf"/>
</dbReference>
<dbReference type="InterPro" id="IPR005196">
    <property type="entry name" value="Glyco_hydro_65_N"/>
</dbReference>
<comment type="caution">
    <text evidence="7">The sequence shown here is derived from an EMBL/GenBank/DDBJ whole genome shotgun (WGS) entry which is preliminary data.</text>
</comment>
<evidence type="ECO:0000313" key="7">
    <source>
        <dbReference type="EMBL" id="MDI6452547.1"/>
    </source>
</evidence>
<organism evidence="7 8">
    <name type="scientific">Peloplasma aerotolerans</name>
    <dbReference type="NCBI Taxonomy" id="3044389"/>
    <lineage>
        <taxon>Bacteria</taxon>
        <taxon>Bacillati</taxon>
        <taxon>Mycoplasmatota</taxon>
        <taxon>Mollicutes</taxon>
        <taxon>Acholeplasmatales</taxon>
        <taxon>Acholeplasmataceae</taxon>
        <taxon>Peloplasma</taxon>
    </lineage>
</organism>
<dbReference type="RefSeq" id="WP_282838963.1">
    <property type="nucleotide sequence ID" value="NZ_JASCXW010000006.1"/>
</dbReference>
<dbReference type="PANTHER" id="PTHR11051:SF14">
    <property type="entry name" value="MALTOSE PHOSPHORYLASE"/>
    <property type="match status" value="1"/>
</dbReference>
<dbReference type="Gene3D" id="2.60.420.10">
    <property type="entry name" value="Maltose phosphorylase, domain 3"/>
    <property type="match status" value="1"/>
</dbReference>
<evidence type="ECO:0000259" key="5">
    <source>
        <dbReference type="Pfam" id="PF03633"/>
    </source>
</evidence>
<dbReference type="Gene3D" id="2.70.98.40">
    <property type="entry name" value="Glycoside hydrolase, family 65, N-terminal domain"/>
    <property type="match status" value="1"/>
</dbReference>
<accession>A0AAW6U7T0</accession>
<dbReference type="SUPFAM" id="SSF48208">
    <property type="entry name" value="Six-hairpin glycosidases"/>
    <property type="match status" value="1"/>
</dbReference>
<evidence type="ECO:0000313" key="8">
    <source>
        <dbReference type="Proteomes" id="UP001431532"/>
    </source>
</evidence>
<dbReference type="InterPro" id="IPR005194">
    <property type="entry name" value="Glyco_hydro_65_C"/>
</dbReference>
<protein>
    <submittedName>
        <fullName evidence="7">Glycosyl hydrolase family 65 protein</fullName>
    </submittedName>
</protein>
<feature type="binding site" evidence="3">
    <location>
        <begin position="341"/>
        <end position="342"/>
    </location>
    <ligand>
        <name>substrate</name>
    </ligand>
</feature>
<dbReference type="PIRSF" id="PIRSF036289">
    <property type="entry name" value="Glycosyl_hydrolase_malt_phosph"/>
    <property type="match status" value="1"/>
</dbReference>
<dbReference type="InterPro" id="IPR017045">
    <property type="entry name" value="Malt_Pase/Glycosyl_Hdrlase"/>
</dbReference>
<dbReference type="Gene3D" id="1.50.10.10">
    <property type="match status" value="1"/>
</dbReference>
<dbReference type="GO" id="GO:0004553">
    <property type="term" value="F:hydrolase activity, hydrolyzing O-glycosyl compounds"/>
    <property type="evidence" value="ECO:0007669"/>
    <property type="project" value="TreeGrafter"/>
</dbReference>
<feature type="binding site" evidence="3">
    <location>
        <begin position="579"/>
        <end position="580"/>
    </location>
    <ligand>
        <name>substrate</name>
    </ligand>
</feature>
<feature type="domain" description="Glycoside hydrolase family 65 central catalytic" evidence="4">
    <location>
        <begin position="306"/>
        <end position="666"/>
    </location>
</feature>
<dbReference type="GO" id="GO:0030246">
    <property type="term" value="F:carbohydrate binding"/>
    <property type="evidence" value="ECO:0007669"/>
    <property type="project" value="InterPro"/>
</dbReference>
<keyword evidence="8" id="KW-1185">Reference proteome</keyword>
<dbReference type="Proteomes" id="UP001431532">
    <property type="component" value="Unassembled WGS sequence"/>
</dbReference>
<evidence type="ECO:0000256" key="3">
    <source>
        <dbReference type="PIRSR" id="PIRSR036289-51"/>
    </source>
</evidence>
<dbReference type="EMBL" id="JASCXW010000006">
    <property type="protein sequence ID" value="MDI6452547.1"/>
    <property type="molecule type" value="Genomic_DNA"/>
</dbReference>
<evidence type="ECO:0000259" key="6">
    <source>
        <dbReference type="Pfam" id="PF03636"/>
    </source>
</evidence>
<dbReference type="InterPro" id="IPR012341">
    <property type="entry name" value="6hp_glycosidase-like_sf"/>
</dbReference>
<dbReference type="SUPFAM" id="SSF74650">
    <property type="entry name" value="Galactose mutarotase-like"/>
    <property type="match status" value="1"/>
</dbReference>
<dbReference type="InterPro" id="IPR005195">
    <property type="entry name" value="Glyco_hydro_65_M"/>
</dbReference>
<comment type="similarity">
    <text evidence="1">Belongs to the glycosyl hydrolase 65 family.</text>
</comment>
<dbReference type="Pfam" id="PF03636">
    <property type="entry name" value="Glyco_hydro_65N"/>
    <property type="match status" value="1"/>
</dbReference>
<dbReference type="AlphaFoldDB" id="A0AAW6U7T0"/>
<dbReference type="GO" id="GO:0005975">
    <property type="term" value="P:carbohydrate metabolic process"/>
    <property type="evidence" value="ECO:0007669"/>
    <property type="project" value="InterPro"/>
</dbReference>
<keyword evidence="7" id="KW-0378">Hydrolase</keyword>
<feature type="domain" description="Glycoside hydrolase family 65 C-terminal" evidence="5">
    <location>
        <begin position="676"/>
        <end position="736"/>
    </location>
</feature>
<name>A0AAW6U7T0_9MOLU</name>
<dbReference type="PANTHER" id="PTHR11051">
    <property type="entry name" value="GLYCOSYL HYDROLASE-RELATED"/>
    <property type="match status" value="1"/>
</dbReference>
<feature type="active site" description="Proton donor" evidence="2">
    <location>
        <position position="469"/>
    </location>
</feature>
<evidence type="ECO:0000259" key="4">
    <source>
        <dbReference type="Pfam" id="PF03632"/>
    </source>
</evidence>
<gene>
    <name evidence="7" type="ORF">QJ521_03120</name>
</gene>
<evidence type="ECO:0000256" key="1">
    <source>
        <dbReference type="ARBA" id="ARBA00006768"/>
    </source>
</evidence>
<sequence>MGKIAQRYLDVDPWKIIETGFHEKQAVVSESLFSLSNEYMGVRGFFDEGYPKESLIGTYFNGIYEIPKNIQRSHYKGISDKSHYMVNAANAFYTRIFVGDEMFVFNPNNISDYKRELDLKTGEQTRSYQVKDLFKITFKRILNMTTYQVSHQNIKIEPIHYQGQMSIQIGIDFRTKHWGKPGFWDVKAYGNGYALGYTTTNQSLFSRYNLDVNTSYQSQINFKGRLNIETINFNLNKPVIIQKTIVSLIDKKGEKSIDTYLEESSKLLNHASYEKTYQDNQLFYQNYFSENDILIEGDPENQQGIRYCLFQLVNTYLGVSEENNIGAKGLTGEAYSGHAFWDSETYCVPVYLFTNPKAAKNLLMFRYNTLKQAKKRAQELDCKGACYPIATLNGDEACDLWQHASLQFQPSSAVAYAIWHYVKNTKDIDFMLNYGFEMLVEIARFFSSRGQYNQDQTKFGYYGVMGPDEFQMMVNHNAYTNLLAKESMFWMIDVYETYQNQPQIQKVVQNLGLTTSEIEVMKKQCELMYIPYDEKTKIYEQHEGFHDLPHIDIHSIPVTDFPLYAHWSYDRIYRNDMIKQPDVLMFMFLFNQRFDIETKKANYDYYEPKTIHESSLSPSIHSIFASELGYKKQALEFFRFATRMDLDDYNRNTKEGLHLTSIAAAWVNIVYGFGGLRSDGNILKLAPYCPDTWKSYQFNFHYFDSNIRVYVNPKEITLTLDQDLKEPLMIYDKAYHLKKGMTTIHVGN</sequence>
<proteinExistence type="inferred from homology"/>
<dbReference type="GO" id="GO:0016757">
    <property type="term" value="F:glycosyltransferase activity"/>
    <property type="evidence" value="ECO:0007669"/>
    <property type="project" value="UniProtKB-ARBA"/>
</dbReference>
<dbReference type="Pfam" id="PF03633">
    <property type="entry name" value="Glyco_hydro_65C"/>
    <property type="match status" value="1"/>
</dbReference>
<dbReference type="Pfam" id="PF03632">
    <property type="entry name" value="Glyco_hydro_65m"/>
    <property type="match status" value="1"/>
</dbReference>
<reference evidence="7" key="1">
    <citation type="submission" date="2023-05" db="EMBL/GenBank/DDBJ databases">
        <title>Mariniplasma microaerophilum sp. nov., a novel anaerobic mollicute isolated from terrestrial mud volcano, Taman Peninsula, Russia.</title>
        <authorList>
            <person name="Khomyakova M.A."/>
            <person name="Merkel A.Y."/>
            <person name="Slobodkin A.I."/>
        </authorList>
    </citation>
    <scope>NUCLEOTIDE SEQUENCE</scope>
    <source>
        <strain evidence="7">M4Ah</strain>
    </source>
</reference>
<dbReference type="InterPro" id="IPR037018">
    <property type="entry name" value="GH65_N"/>
</dbReference>
<dbReference type="InterPro" id="IPR011013">
    <property type="entry name" value="Gal_mutarotase_sf_dom"/>
</dbReference>
<feature type="domain" description="Glycoside hydrolase family 65 N-terminal" evidence="6">
    <location>
        <begin position="17"/>
        <end position="218"/>
    </location>
</feature>